<evidence type="ECO:0000313" key="3">
    <source>
        <dbReference type="Proteomes" id="UP000007460"/>
    </source>
</evidence>
<organism evidence="2 3">
    <name type="scientific">Puniceispirillum marinum (strain IMCC1322)</name>
    <dbReference type="NCBI Taxonomy" id="488538"/>
    <lineage>
        <taxon>Bacteria</taxon>
        <taxon>Pseudomonadati</taxon>
        <taxon>Pseudomonadota</taxon>
        <taxon>Alphaproteobacteria</taxon>
        <taxon>Candidatus Puniceispirillales</taxon>
        <taxon>Candidatus Puniceispirillaceae</taxon>
        <taxon>Candidatus Puniceispirillum</taxon>
    </lineage>
</organism>
<protein>
    <submittedName>
        <fullName evidence="2">MSHA biogenesis protein MshN</fullName>
    </submittedName>
</protein>
<reference evidence="2 3" key="1">
    <citation type="journal article" date="2010" name="J. Bacteriol.">
        <title>Complete genome sequence of "Candidatus Puniceispirillum marinum" IMCC1322, a representative of the SAR116 clade in the Alphaproteobacteria.</title>
        <authorList>
            <person name="Oh H.M."/>
            <person name="Kwon K.K."/>
            <person name="Kang I."/>
            <person name="Kang S.G."/>
            <person name="Lee J.H."/>
            <person name="Kim S.J."/>
            <person name="Cho J.C."/>
        </authorList>
    </citation>
    <scope>NUCLEOTIDE SEQUENCE [LARGE SCALE GENOMIC DNA]</scope>
    <source>
        <strain evidence="2 3">IMCC1322</strain>
    </source>
</reference>
<dbReference type="STRING" id="488538.SAR116_1876"/>
<proteinExistence type="predicted"/>
<sequence>MRAIISSLFISACYYLAIGMMALTSYAACAAPDSQSLEEHKNTHSHAITHVPALSDEDILSYAAMIRRVSDKGADDAALSLAKRGTELVPESVLLRIILAKLYIDARQCRRAVPHLTYAHDIMNRQSERFANSRHRQVIDRLRKLCASTIQNVAFMSMKGQRSSSLLDRLGGDIVPIDKGSLFDRYCQALGSLCAHHGHADLKQGDRGGTSIWLHVGTMSRIRSYDVWTPTLRTHIFHKLNSKPHYGLRGAKIQLDMKRRVGDKKRFDASLSAQSAIAQQGAERPKQAHEAWRMGLTLRHFMTQKTNIGTGIAHMRIQQNMRHSKRFETRLEIATKVTNYLQAEASVIWTRTLRKSGALSSLGRDVHCGVSLDLTPWIFTGSSIRQTKTEFARPLAYLREAHQVSRREFATNIGVHLTKDKTSLIDLHFVRTKSVSHYSPDHFTNDAVIIYFQHIF</sequence>
<feature type="chain" id="PRO_5003069136" evidence="1">
    <location>
        <begin position="31"/>
        <end position="456"/>
    </location>
</feature>
<dbReference type="EMBL" id="CP001751">
    <property type="protein sequence ID" value="ADE40119.1"/>
    <property type="molecule type" value="Genomic_DNA"/>
</dbReference>
<name>D5BMS6_PUNMI</name>
<feature type="signal peptide" evidence="1">
    <location>
        <begin position="1"/>
        <end position="30"/>
    </location>
</feature>
<dbReference type="KEGG" id="apb:SAR116_1876"/>
<evidence type="ECO:0000256" key="1">
    <source>
        <dbReference type="SAM" id="SignalP"/>
    </source>
</evidence>
<accession>D5BMS6</accession>
<keyword evidence="3" id="KW-1185">Reference proteome</keyword>
<dbReference type="AlphaFoldDB" id="D5BMS6"/>
<evidence type="ECO:0000313" key="2">
    <source>
        <dbReference type="EMBL" id="ADE40119.1"/>
    </source>
</evidence>
<dbReference type="HOGENOM" id="CLU_599742_0_0_5"/>
<dbReference type="Proteomes" id="UP000007460">
    <property type="component" value="Chromosome"/>
</dbReference>
<keyword evidence="1" id="KW-0732">Signal</keyword>
<gene>
    <name evidence="2" type="ordered locus">SAR116_1876</name>
</gene>